<organism evidence="1 2">
    <name type="scientific">Hoylesella timonensis CRIS 5C-B1</name>
    <dbReference type="NCBI Taxonomy" id="679189"/>
    <lineage>
        <taxon>Bacteria</taxon>
        <taxon>Pseudomonadati</taxon>
        <taxon>Bacteroidota</taxon>
        <taxon>Bacteroidia</taxon>
        <taxon>Bacteroidales</taxon>
        <taxon>Prevotellaceae</taxon>
        <taxon>Hoylesella</taxon>
    </lineage>
</organism>
<reference evidence="1 2" key="1">
    <citation type="submission" date="2009-12" db="EMBL/GenBank/DDBJ databases">
        <title>Genome Sequence of Prevotella timonensis CRIS 5C-B1.</title>
        <authorList>
            <person name="Durkin A.S."/>
            <person name="Madupu R."/>
            <person name="Torralba M."/>
            <person name="Methe B."/>
            <person name="Sutton G."/>
            <person name="Strausberg R.L."/>
            <person name="Nelson K.E."/>
        </authorList>
    </citation>
    <scope>NUCLEOTIDE SEQUENCE [LARGE SCALE GENOMIC DNA]</scope>
    <source>
        <strain evidence="1 2">CRIS 5C-B1</strain>
    </source>
</reference>
<dbReference type="RefSeq" id="WP_008122700.1">
    <property type="nucleotide sequence ID" value="NZ_ADEF01000013.1"/>
</dbReference>
<dbReference type="EMBL" id="ADEF01000013">
    <property type="protein sequence ID" value="EFA98195.1"/>
    <property type="molecule type" value="Genomic_DNA"/>
</dbReference>
<evidence type="ECO:0008006" key="3">
    <source>
        <dbReference type="Google" id="ProtNLM"/>
    </source>
</evidence>
<evidence type="ECO:0000313" key="1">
    <source>
        <dbReference type="EMBL" id="EFA98195.1"/>
    </source>
</evidence>
<name>D1VXN5_9BACT</name>
<evidence type="ECO:0000313" key="2">
    <source>
        <dbReference type="Proteomes" id="UP000004001"/>
    </source>
</evidence>
<dbReference type="AlphaFoldDB" id="D1VXN5"/>
<comment type="caution">
    <text evidence="1">The sequence shown here is derived from an EMBL/GenBank/DDBJ whole genome shotgun (WGS) entry which is preliminary data.</text>
</comment>
<dbReference type="Proteomes" id="UP000004001">
    <property type="component" value="Unassembled WGS sequence"/>
</dbReference>
<gene>
    <name evidence="1" type="ORF">HMPREF9019_0974</name>
</gene>
<keyword evidence="2" id="KW-1185">Reference proteome</keyword>
<protein>
    <recommendedName>
        <fullName evidence="3">Resolvase HTH domain-containing protein</fullName>
    </recommendedName>
</protein>
<accession>D1VXN5</accession>
<proteinExistence type="predicted"/>
<sequence>MMTKKEELVIELYIKRTPITKIVAATGVSSAGVYRILSNFDIPLHSGKKMYQHSVMFDEETEKLLQQANPANISAWVCEQIKNAYGK</sequence>